<dbReference type="Gene3D" id="3.20.20.450">
    <property type="entry name" value="EAL domain"/>
    <property type="match status" value="1"/>
</dbReference>
<dbReference type="Pfam" id="PF00072">
    <property type="entry name" value="Response_reg"/>
    <property type="match status" value="1"/>
</dbReference>
<dbReference type="SUPFAM" id="SSF55785">
    <property type="entry name" value="PYP-like sensor domain (PAS domain)"/>
    <property type="match status" value="1"/>
</dbReference>
<evidence type="ECO:0000259" key="4">
    <source>
        <dbReference type="PROSITE" id="PS50883"/>
    </source>
</evidence>
<dbReference type="InterPro" id="IPR001633">
    <property type="entry name" value="EAL_dom"/>
</dbReference>
<dbReference type="Gene3D" id="3.30.70.270">
    <property type="match status" value="1"/>
</dbReference>
<feature type="domain" description="EAL" evidence="4">
    <location>
        <begin position="460"/>
        <end position="714"/>
    </location>
</feature>
<dbReference type="Gene3D" id="3.30.450.20">
    <property type="entry name" value="PAS domain"/>
    <property type="match status" value="1"/>
</dbReference>
<dbReference type="InterPro" id="IPR052155">
    <property type="entry name" value="Biofilm_reg_signaling"/>
</dbReference>
<dbReference type="OrthoDB" id="9813903at2"/>
<dbReference type="InterPro" id="IPR000160">
    <property type="entry name" value="GGDEF_dom"/>
</dbReference>
<feature type="modified residue" description="4-aspartylphosphate" evidence="1">
    <location>
        <position position="63"/>
    </location>
</feature>
<dbReference type="GO" id="GO:0006355">
    <property type="term" value="P:regulation of DNA-templated transcription"/>
    <property type="evidence" value="ECO:0007669"/>
    <property type="project" value="InterPro"/>
</dbReference>
<dbReference type="Pfam" id="PF00989">
    <property type="entry name" value="PAS"/>
    <property type="match status" value="1"/>
</dbReference>
<comment type="caution">
    <text evidence="6">The sequence shown here is derived from an EMBL/GenBank/DDBJ whole genome shotgun (WGS) entry which is preliminary data.</text>
</comment>
<dbReference type="Pfam" id="PF00990">
    <property type="entry name" value="GGDEF"/>
    <property type="match status" value="1"/>
</dbReference>
<feature type="domain" description="GGDEF" evidence="5">
    <location>
        <begin position="318"/>
        <end position="451"/>
    </location>
</feature>
<dbReference type="PROSITE" id="PS50883">
    <property type="entry name" value="EAL"/>
    <property type="match status" value="1"/>
</dbReference>
<dbReference type="CDD" id="cd01948">
    <property type="entry name" value="EAL"/>
    <property type="match status" value="1"/>
</dbReference>
<dbReference type="SUPFAM" id="SSF52172">
    <property type="entry name" value="CheY-like"/>
    <property type="match status" value="1"/>
</dbReference>
<dbReference type="EMBL" id="QFZK01000002">
    <property type="protein sequence ID" value="RFO97878.1"/>
    <property type="molecule type" value="Genomic_DNA"/>
</dbReference>
<gene>
    <name evidence="6" type="ORF">DIC66_03895</name>
</gene>
<dbReference type="PROSITE" id="PS50887">
    <property type="entry name" value="GGDEF"/>
    <property type="match status" value="1"/>
</dbReference>
<proteinExistence type="predicted"/>
<name>A0A3E1RET2_9BURK</name>
<sequence length="743" mass="83664">MFNLETSTLHTAPRVLLVDDDLRMLTSLRDLLKGRGYDLVCAQGGRAALELLDQGSFELVILDLHMPEVSGHDVMDFMNIRNLGMNVIVTSGASEIDAAIGAIRRGAFGYLRKPYTREELLKTVGNALRQSELQAENKRIALRLESSEKMYRSLVDSSPDIIYTLDQEGRFTFVNDRVQQLLGFTRDELIGKHYSLLIHDADMERANYVFNTGRKEFRHSRSVELRMNRKRAEGDARTFSIELVTIDLGVGESAGAQEAAARGLVGTYGVARDITDRKRADEQITYQAYHDILTDLPNRALFRDRLGLALLQAKRNENCLAVMFLDLDRFKVVNDTFGHGVGDSLLQQVSLRLKACLRRCDTLSRIGGDEFTAVLPELNDRQDAVLIAEKFVECLRQPFQLAGQAVHVSASIGISLYPQDGRAQEELVRRADMAMYHMKSSGKNGYAFFDPALLDTSLQKITLEHDLHLALERGELEMFYQPQIDVATHRMVGAEALMRWNHPQRGFLGAAEFLPFAEESGLMIPISDWMLEAICRDLLDWNLVGGEPLRLSLNISPQYLDRGDFFDKLKDALLRHQISPHQIEVEVTENICIRNPQKAIEQLDKLCQLGVSVAIDDFGTGYSSLSYLHRFPIHTIKIDRSFVMEIRDPGMQFPVVLAIVAIAQGLGLNLVAEGVETPLQAGYLADAGCRVMQGFLYHQPKSQAMLLRLLQDQMDAATKYQEVHSRRARQPSLWDVSMHGALR</sequence>
<evidence type="ECO:0000256" key="1">
    <source>
        <dbReference type="PROSITE-ProRule" id="PRU00169"/>
    </source>
</evidence>
<dbReference type="Pfam" id="PF00563">
    <property type="entry name" value="EAL"/>
    <property type="match status" value="1"/>
</dbReference>
<dbReference type="Gene3D" id="3.40.50.2300">
    <property type="match status" value="1"/>
</dbReference>
<dbReference type="CDD" id="cd01949">
    <property type="entry name" value="GGDEF"/>
    <property type="match status" value="1"/>
</dbReference>
<dbReference type="InterPro" id="IPR011006">
    <property type="entry name" value="CheY-like_superfamily"/>
</dbReference>
<evidence type="ECO:0000313" key="7">
    <source>
        <dbReference type="Proteomes" id="UP000260665"/>
    </source>
</evidence>
<dbReference type="SMART" id="SM00091">
    <property type="entry name" value="PAS"/>
    <property type="match status" value="1"/>
</dbReference>
<dbReference type="InterPro" id="IPR029787">
    <property type="entry name" value="Nucleotide_cyclase"/>
</dbReference>
<dbReference type="FunFam" id="3.30.70.270:FF:000001">
    <property type="entry name" value="Diguanylate cyclase domain protein"/>
    <property type="match status" value="1"/>
</dbReference>
<dbReference type="InterPro" id="IPR013767">
    <property type="entry name" value="PAS_fold"/>
</dbReference>
<accession>A0A3E1RET2</accession>
<dbReference type="NCBIfam" id="TIGR00254">
    <property type="entry name" value="GGDEF"/>
    <property type="match status" value="1"/>
</dbReference>
<organism evidence="6 7">
    <name type="scientific">Rhodoferax lacus</name>
    <dbReference type="NCBI Taxonomy" id="2184758"/>
    <lineage>
        <taxon>Bacteria</taxon>
        <taxon>Pseudomonadati</taxon>
        <taxon>Pseudomonadota</taxon>
        <taxon>Betaproteobacteria</taxon>
        <taxon>Burkholderiales</taxon>
        <taxon>Comamonadaceae</taxon>
        <taxon>Rhodoferax</taxon>
    </lineage>
</organism>
<dbReference type="GO" id="GO:0000160">
    <property type="term" value="P:phosphorelay signal transduction system"/>
    <property type="evidence" value="ECO:0007669"/>
    <property type="project" value="InterPro"/>
</dbReference>
<dbReference type="SMART" id="SM00448">
    <property type="entry name" value="REC"/>
    <property type="match status" value="1"/>
</dbReference>
<dbReference type="SMART" id="SM00052">
    <property type="entry name" value="EAL"/>
    <property type="match status" value="1"/>
</dbReference>
<dbReference type="PANTHER" id="PTHR44757:SF2">
    <property type="entry name" value="BIOFILM ARCHITECTURE MAINTENANCE PROTEIN MBAA"/>
    <property type="match status" value="1"/>
</dbReference>
<evidence type="ECO:0000259" key="5">
    <source>
        <dbReference type="PROSITE" id="PS50887"/>
    </source>
</evidence>
<dbReference type="Proteomes" id="UP000260665">
    <property type="component" value="Unassembled WGS sequence"/>
</dbReference>
<dbReference type="SMART" id="SM00267">
    <property type="entry name" value="GGDEF"/>
    <property type="match status" value="1"/>
</dbReference>
<dbReference type="PROSITE" id="PS50110">
    <property type="entry name" value="RESPONSE_REGULATORY"/>
    <property type="match status" value="1"/>
</dbReference>
<feature type="domain" description="Response regulatory" evidence="2">
    <location>
        <begin position="14"/>
        <end position="128"/>
    </location>
</feature>
<dbReference type="CDD" id="cd00130">
    <property type="entry name" value="PAS"/>
    <property type="match status" value="1"/>
</dbReference>
<dbReference type="InterPro" id="IPR035919">
    <property type="entry name" value="EAL_sf"/>
</dbReference>
<dbReference type="InterPro" id="IPR001789">
    <property type="entry name" value="Sig_transdc_resp-reg_receiver"/>
</dbReference>
<dbReference type="PROSITE" id="PS50112">
    <property type="entry name" value="PAS"/>
    <property type="match status" value="1"/>
</dbReference>
<evidence type="ECO:0000259" key="3">
    <source>
        <dbReference type="PROSITE" id="PS50112"/>
    </source>
</evidence>
<dbReference type="RefSeq" id="WP_117174282.1">
    <property type="nucleotide sequence ID" value="NZ_QFZK01000002.1"/>
</dbReference>
<keyword evidence="7" id="KW-1185">Reference proteome</keyword>
<dbReference type="PANTHER" id="PTHR44757">
    <property type="entry name" value="DIGUANYLATE CYCLASE DGCP"/>
    <property type="match status" value="1"/>
</dbReference>
<protein>
    <submittedName>
        <fullName evidence="6">Two-component system response regulator</fullName>
    </submittedName>
</protein>
<dbReference type="SUPFAM" id="SSF141868">
    <property type="entry name" value="EAL domain-like"/>
    <property type="match status" value="1"/>
</dbReference>
<dbReference type="SUPFAM" id="SSF55073">
    <property type="entry name" value="Nucleotide cyclase"/>
    <property type="match status" value="1"/>
</dbReference>
<dbReference type="GO" id="GO:0003824">
    <property type="term" value="F:catalytic activity"/>
    <property type="evidence" value="ECO:0007669"/>
    <property type="project" value="UniProtKB-ARBA"/>
</dbReference>
<evidence type="ECO:0000259" key="2">
    <source>
        <dbReference type="PROSITE" id="PS50110"/>
    </source>
</evidence>
<dbReference type="NCBIfam" id="TIGR00229">
    <property type="entry name" value="sensory_box"/>
    <property type="match status" value="1"/>
</dbReference>
<dbReference type="InterPro" id="IPR035965">
    <property type="entry name" value="PAS-like_dom_sf"/>
</dbReference>
<evidence type="ECO:0000313" key="6">
    <source>
        <dbReference type="EMBL" id="RFO97878.1"/>
    </source>
</evidence>
<reference evidence="6 7" key="1">
    <citation type="submission" date="2018-05" db="EMBL/GenBank/DDBJ databases">
        <title>Rhodoferax soyangensis sp.nov., isolated from an oligotrophic freshwater lake.</title>
        <authorList>
            <person name="Park M."/>
        </authorList>
    </citation>
    <scope>NUCLEOTIDE SEQUENCE [LARGE SCALE GENOMIC DNA]</scope>
    <source>
        <strain evidence="6 7">IMCC26218</strain>
    </source>
</reference>
<dbReference type="AlphaFoldDB" id="A0A3E1RET2"/>
<feature type="domain" description="PAS" evidence="3">
    <location>
        <begin position="147"/>
        <end position="204"/>
    </location>
</feature>
<keyword evidence="1" id="KW-0597">Phosphoprotein</keyword>
<dbReference type="InterPro" id="IPR043128">
    <property type="entry name" value="Rev_trsase/Diguanyl_cyclase"/>
</dbReference>
<dbReference type="InterPro" id="IPR000014">
    <property type="entry name" value="PAS"/>
</dbReference>